<protein>
    <recommendedName>
        <fullName evidence="4 13">Beta-glucosidase</fullName>
        <ecNumber evidence="4 13">3.2.1.21</ecNumber>
    </recommendedName>
</protein>
<evidence type="ECO:0000256" key="4">
    <source>
        <dbReference type="ARBA" id="ARBA00012744"/>
    </source>
</evidence>
<keyword evidence="6" id="KW-0136">Cellulose degradation</keyword>
<feature type="binding site" evidence="11">
    <location>
        <position position="121"/>
    </location>
    <ligand>
        <name>substrate</name>
    </ligand>
</feature>
<dbReference type="PROSITE" id="PS00653">
    <property type="entry name" value="GLYCOSYL_HYDROL_F1_2"/>
    <property type="match status" value="1"/>
</dbReference>
<dbReference type="Proteomes" id="UP000094570">
    <property type="component" value="Unassembled WGS sequence"/>
</dbReference>
<evidence type="ECO:0000256" key="13">
    <source>
        <dbReference type="RuleBase" id="RU361175"/>
    </source>
</evidence>
<accession>A0A1E3G4N0</accession>
<dbReference type="PROSITE" id="PS00572">
    <property type="entry name" value="GLYCOSYL_HYDROL_F1_1"/>
    <property type="match status" value="1"/>
</dbReference>
<dbReference type="Pfam" id="PF00232">
    <property type="entry name" value="Glyco_hydro_1"/>
    <property type="match status" value="1"/>
</dbReference>
<dbReference type="InterPro" id="IPR001360">
    <property type="entry name" value="Glyco_hydro_1"/>
</dbReference>
<dbReference type="OrthoDB" id="2339329at2"/>
<keyword evidence="8 13" id="KW-0326">Glycosidase</keyword>
<feature type="binding site" evidence="11">
    <location>
        <position position="294"/>
    </location>
    <ligand>
        <name>substrate</name>
    </ligand>
</feature>
<dbReference type="InterPro" id="IPR033132">
    <property type="entry name" value="GH_1_N_CS"/>
</dbReference>
<dbReference type="NCBIfam" id="TIGR03356">
    <property type="entry name" value="BGL"/>
    <property type="match status" value="1"/>
</dbReference>
<dbReference type="FunFam" id="3.20.20.80:FF:000004">
    <property type="entry name" value="Beta-glucosidase 6-phospho-beta-glucosidase"/>
    <property type="match status" value="1"/>
</dbReference>
<dbReference type="GO" id="GO:0008422">
    <property type="term" value="F:beta-glucosidase activity"/>
    <property type="evidence" value="ECO:0007669"/>
    <property type="project" value="UniProtKB-EC"/>
</dbReference>
<dbReference type="AlphaFoldDB" id="A0A1E3G4N0"/>
<comment type="similarity">
    <text evidence="3 13">Belongs to the glycosyl hydrolase 1 family.</text>
</comment>
<feature type="binding site" evidence="11">
    <location>
        <begin position="402"/>
        <end position="403"/>
    </location>
    <ligand>
        <name>substrate</name>
    </ligand>
</feature>
<dbReference type="PANTHER" id="PTHR10353">
    <property type="entry name" value="GLYCOSYL HYDROLASE"/>
    <property type="match status" value="1"/>
</dbReference>
<evidence type="ECO:0000256" key="1">
    <source>
        <dbReference type="ARBA" id="ARBA00000448"/>
    </source>
</evidence>
<sequence length="438" mass="50560">MIKRSDFPKGFLFGTATAAYQIEGAVAEDGRGPSIWDAFSHTPGKTFNGDTGDVACDHYHRYKEDVQIMREIGFNAYRFSISWPRVMPDGKKINQKGVDFYNRLVDELLENDITPFITLYHWDLPLALDEKGGWLNPDIAMYFRAYATFMFTELGDRVKHWITLNEPWCSAFLGYFTGEHAPGHKNLQEALIAAHNLLRAHGHAVQAFREEVKDGKVGLTNVVMKVEPGDARPESFLTAGLVDKLVNAWFHDPVVFGRYPEEAVKVYRERGLRVLEDDFEIISTPIDFFGVNYYTRTLVVYDPTNPLGFSYVPGDLPKTEMGWEIYPQGLFDMLVYLKERYRLPLYITENGMAGPDKLINGKVEDDYRIEYIEKHLEKVLEAINAGVDVRGYFIWSLMDNFEWAHGYSKRFGIVYVDYSTQKRIWKKSAHWLKEFLKS</sequence>
<dbReference type="GO" id="GO:0005829">
    <property type="term" value="C:cytosol"/>
    <property type="evidence" value="ECO:0007669"/>
    <property type="project" value="TreeGrafter"/>
</dbReference>
<evidence type="ECO:0000256" key="2">
    <source>
        <dbReference type="ARBA" id="ARBA00004987"/>
    </source>
</evidence>
<evidence type="ECO:0000313" key="15">
    <source>
        <dbReference type="Proteomes" id="UP000094570"/>
    </source>
</evidence>
<organism evidence="14 15">
    <name type="scientific">Fervidobacterium thailandense</name>
    <dbReference type="NCBI Taxonomy" id="1008305"/>
    <lineage>
        <taxon>Bacteria</taxon>
        <taxon>Thermotogati</taxon>
        <taxon>Thermotogota</taxon>
        <taxon>Thermotogae</taxon>
        <taxon>Thermotogales</taxon>
        <taxon>Fervidobacteriaceae</taxon>
        <taxon>Fervidobacterium</taxon>
    </lineage>
</organism>
<feature type="binding site" evidence="11">
    <location>
        <position position="165"/>
    </location>
    <ligand>
        <name>substrate</name>
    </ligand>
</feature>
<dbReference type="EC" id="3.2.1.21" evidence="4 13"/>
<evidence type="ECO:0000256" key="8">
    <source>
        <dbReference type="ARBA" id="ARBA00023295"/>
    </source>
</evidence>
<dbReference type="InterPro" id="IPR018120">
    <property type="entry name" value="Glyco_hydro_1_AS"/>
</dbReference>
<feature type="binding site" evidence="11">
    <location>
        <position position="21"/>
    </location>
    <ligand>
        <name>substrate</name>
    </ligand>
</feature>
<keyword evidence="9" id="KW-0624">Polysaccharide degradation</keyword>
<evidence type="ECO:0000256" key="11">
    <source>
        <dbReference type="PIRSR" id="PIRSR617736-2"/>
    </source>
</evidence>
<evidence type="ECO:0000256" key="7">
    <source>
        <dbReference type="ARBA" id="ARBA00023277"/>
    </source>
</evidence>
<keyword evidence="7" id="KW-0119">Carbohydrate metabolism</keyword>
<comment type="pathway">
    <text evidence="2">Glycan metabolism; cellulose degradation.</text>
</comment>
<dbReference type="SUPFAM" id="SSF51445">
    <property type="entry name" value="(Trans)glycosidases"/>
    <property type="match status" value="1"/>
</dbReference>
<dbReference type="EMBL" id="LWAF01000001">
    <property type="protein sequence ID" value="ODN31251.1"/>
    <property type="molecule type" value="Genomic_DNA"/>
</dbReference>
<dbReference type="STRING" id="1008305.A4H02_00245"/>
<evidence type="ECO:0000256" key="5">
    <source>
        <dbReference type="ARBA" id="ARBA00022801"/>
    </source>
</evidence>
<evidence type="ECO:0000256" key="3">
    <source>
        <dbReference type="ARBA" id="ARBA00010838"/>
    </source>
</evidence>
<comment type="caution">
    <text evidence="14">The sequence shown here is derived from an EMBL/GenBank/DDBJ whole genome shotgun (WGS) entry which is preliminary data.</text>
</comment>
<dbReference type="GO" id="GO:0030245">
    <property type="term" value="P:cellulose catabolic process"/>
    <property type="evidence" value="ECO:0007669"/>
    <property type="project" value="UniProtKB-KW"/>
</dbReference>
<evidence type="ECO:0000256" key="10">
    <source>
        <dbReference type="PIRSR" id="PIRSR617736-1"/>
    </source>
</evidence>
<feature type="active site" description="Nucleophile" evidence="10 12">
    <location>
        <position position="349"/>
    </location>
</feature>
<dbReference type="InterPro" id="IPR017736">
    <property type="entry name" value="Glyco_hydro_1_beta-glucosidase"/>
</dbReference>
<gene>
    <name evidence="14" type="ORF">A4H02_00245</name>
</gene>
<name>A0A1E3G4N0_9BACT</name>
<evidence type="ECO:0000256" key="9">
    <source>
        <dbReference type="ARBA" id="ARBA00023326"/>
    </source>
</evidence>
<dbReference type="PANTHER" id="PTHR10353:SF36">
    <property type="entry name" value="LP05116P"/>
    <property type="match status" value="1"/>
</dbReference>
<reference evidence="15" key="1">
    <citation type="submission" date="2016-04" db="EMBL/GenBank/DDBJ databases">
        <title>The genome sequence project of a novel Fervidobacterium isolate from a hot spring in Thailand.</title>
        <authorList>
            <person name="Gonzalez J.M."/>
            <person name="Cuecas A."/>
            <person name="Kanoksilapatham W."/>
        </authorList>
    </citation>
    <scope>NUCLEOTIDE SEQUENCE [LARGE SCALE GENOMIC DNA]</scope>
    <source>
        <strain evidence="15">FC2004</strain>
    </source>
</reference>
<feature type="binding site" evidence="11">
    <location>
        <position position="395"/>
    </location>
    <ligand>
        <name>substrate</name>
    </ligand>
</feature>
<evidence type="ECO:0000256" key="12">
    <source>
        <dbReference type="PROSITE-ProRule" id="PRU10055"/>
    </source>
</evidence>
<feature type="active site" description="Proton donor" evidence="10">
    <location>
        <position position="166"/>
    </location>
</feature>
<dbReference type="PRINTS" id="PR00131">
    <property type="entry name" value="GLHYDRLASE1"/>
</dbReference>
<evidence type="ECO:0000256" key="6">
    <source>
        <dbReference type="ARBA" id="ARBA00023001"/>
    </source>
</evidence>
<comment type="catalytic activity">
    <reaction evidence="1 13">
        <text>Hydrolysis of terminal, non-reducing beta-D-glucosyl residues with release of beta-D-glucose.</text>
        <dbReference type="EC" id="3.2.1.21"/>
    </reaction>
</comment>
<keyword evidence="15" id="KW-1185">Reference proteome</keyword>
<proteinExistence type="inferred from homology"/>
<evidence type="ECO:0000313" key="14">
    <source>
        <dbReference type="EMBL" id="ODN31251.1"/>
    </source>
</evidence>
<dbReference type="Gene3D" id="3.20.20.80">
    <property type="entry name" value="Glycosidases"/>
    <property type="match status" value="1"/>
</dbReference>
<keyword evidence="5 13" id="KW-0378">Hydrolase</keyword>
<dbReference type="InterPro" id="IPR017853">
    <property type="entry name" value="GH"/>
</dbReference>